<reference evidence="2" key="1">
    <citation type="journal article" date="2020" name="Nature">
        <title>Giant virus diversity and host interactions through global metagenomics.</title>
        <authorList>
            <person name="Schulz F."/>
            <person name="Roux S."/>
            <person name="Paez-Espino D."/>
            <person name="Jungbluth S."/>
            <person name="Walsh D.A."/>
            <person name="Denef V.J."/>
            <person name="McMahon K.D."/>
            <person name="Konstantinidis K.T."/>
            <person name="Eloe-Fadrosh E.A."/>
            <person name="Kyrpides N.C."/>
            <person name="Woyke T."/>
        </authorList>
    </citation>
    <scope>NUCLEOTIDE SEQUENCE</scope>
    <source>
        <strain evidence="2">GVMAG-M-3300009068-25</strain>
    </source>
</reference>
<feature type="compositionally biased region" description="Basic and acidic residues" evidence="1">
    <location>
        <begin position="125"/>
        <end position="158"/>
    </location>
</feature>
<dbReference type="EMBL" id="MN738889">
    <property type="protein sequence ID" value="QHT30056.1"/>
    <property type="molecule type" value="Genomic_DNA"/>
</dbReference>
<accession>A0A6C0ELL3</accession>
<feature type="region of interest" description="Disordered" evidence="1">
    <location>
        <begin position="125"/>
        <end position="202"/>
    </location>
</feature>
<sequence length="213" mass="22870">MTWVLIALALLLLLFVSQIEHFTDTEFTNVTRPCACPSSGPCINSGCRAWESRVGAVAPSNAVVADYISVLAAFYDTVYVPAATKPTEAQVATFLASSAGTVAGVDASSMKTLIMDGFHIEKSGTAASREEKTQMFKPSDENLAPKDGRDQVRTREEDGYTPADSTISTRFSEGDYEPVTQSNPINPGMWNDGSKNWKGPRPASVCACAENVM</sequence>
<evidence type="ECO:0000256" key="1">
    <source>
        <dbReference type="SAM" id="MobiDB-lite"/>
    </source>
</evidence>
<protein>
    <submittedName>
        <fullName evidence="2">Uncharacterized protein</fullName>
    </submittedName>
</protein>
<name>A0A6C0ELL3_9ZZZZ</name>
<proteinExistence type="predicted"/>
<evidence type="ECO:0000313" key="2">
    <source>
        <dbReference type="EMBL" id="QHT30056.1"/>
    </source>
</evidence>
<organism evidence="2">
    <name type="scientific">viral metagenome</name>
    <dbReference type="NCBI Taxonomy" id="1070528"/>
    <lineage>
        <taxon>unclassified sequences</taxon>
        <taxon>metagenomes</taxon>
        <taxon>organismal metagenomes</taxon>
    </lineage>
</organism>
<dbReference type="AlphaFoldDB" id="A0A6C0ELL3"/>